<dbReference type="InterPro" id="IPR029058">
    <property type="entry name" value="AB_hydrolase_fold"/>
</dbReference>
<feature type="region of interest" description="Disordered" evidence="8">
    <location>
        <begin position="57"/>
        <end position="79"/>
    </location>
</feature>
<sequence>MADEMPPAAETSMDHIVSSSWRPAWAVVGAAALLAACGGGGGGSGISFLPIAPAAPDTPAPAPVAPPPAASPEARPGTLQSCSDLASKAAFSGTAYTSITSVAAGTLTVAGVSTPTPAHCLVQGKMNERTSSVDGRTYAIGFEMRLPVDWNGRFFYQANGGLDGSVSPATGGVGGGSPTTTALHMGFAVISSDAGHSGAQNPVFGIDPQARLDYGYNAVAQLTPMAKNLIAKAYGRAADRSYFGGCSNGGRHAMVAAARSANEYDGILAGNPGFNLPKAAVAQLYGVQQYAQVTTANTPAGKPDLQTAFTQAEMDTVAAAVRSKCDALDGATDGIVADVQACKAAFKLATDVPTCSGARDGSCLTAAQKTVLGNVFSGARNTAGTALYNGFPYDAGINGADWRQWKFSNSQNLDTAAVGFVFSSPPLGTSRPSGIDFALGFSMDADAPGIFATTALYTESAMSFMTPPNPGNLSALRDRGSKLMVYHGTSDAVFSSDDTTRWYDELRAANGGDASGFARFFPVPGMNHCGRGPATDQFDMLTPLVAWVEKGKAPDSVVANARGAGANVVNTELPAGWSAARTRPLCPYPKVATYVSGDLESASSFACK</sequence>
<protein>
    <submittedName>
        <fullName evidence="9">Tannase and feruloyl esterase</fullName>
    </submittedName>
</protein>
<dbReference type="GO" id="GO:0052689">
    <property type="term" value="F:carboxylic ester hydrolase activity"/>
    <property type="evidence" value="ECO:0007669"/>
    <property type="project" value="UniProtKB-KW"/>
</dbReference>
<gene>
    <name evidence="9" type="ORF">VPARA_57930</name>
</gene>
<dbReference type="PATRIC" id="fig|34073.19.peg.5947"/>
<keyword evidence="2" id="KW-0719">Serine esterase</keyword>
<dbReference type="GO" id="GO:0046872">
    <property type="term" value="F:metal ion binding"/>
    <property type="evidence" value="ECO:0007669"/>
    <property type="project" value="UniProtKB-KW"/>
</dbReference>
<evidence type="ECO:0000256" key="3">
    <source>
        <dbReference type="ARBA" id="ARBA00022723"/>
    </source>
</evidence>
<dbReference type="EMBL" id="JZWI01000038">
    <property type="protein sequence ID" value="KLN53148.1"/>
    <property type="molecule type" value="Genomic_DNA"/>
</dbReference>
<keyword evidence="4" id="KW-0732">Signal</keyword>
<evidence type="ECO:0000313" key="10">
    <source>
        <dbReference type="Proteomes" id="UP000035170"/>
    </source>
</evidence>
<dbReference type="PANTHER" id="PTHR33938">
    <property type="entry name" value="FERULOYL ESTERASE B-RELATED"/>
    <property type="match status" value="1"/>
</dbReference>
<organism evidence="9 10">
    <name type="scientific">Variovorax paradoxus</name>
    <dbReference type="NCBI Taxonomy" id="34073"/>
    <lineage>
        <taxon>Bacteria</taxon>
        <taxon>Pseudomonadati</taxon>
        <taxon>Pseudomonadota</taxon>
        <taxon>Betaproteobacteria</taxon>
        <taxon>Burkholderiales</taxon>
        <taxon>Comamonadaceae</taxon>
        <taxon>Variovorax</taxon>
    </lineage>
</organism>
<accession>A0A0H2LS77</accession>
<dbReference type="PANTHER" id="PTHR33938:SF15">
    <property type="entry name" value="FERULOYL ESTERASE B-RELATED"/>
    <property type="match status" value="1"/>
</dbReference>
<evidence type="ECO:0000256" key="6">
    <source>
        <dbReference type="ARBA" id="ARBA00022837"/>
    </source>
</evidence>
<dbReference type="Gene3D" id="3.40.50.1820">
    <property type="entry name" value="alpha/beta hydrolase"/>
    <property type="match status" value="1"/>
</dbReference>
<keyword evidence="10" id="KW-1185">Reference proteome</keyword>
<evidence type="ECO:0000256" key="8">
    <source>
        <dbReference type="SAM" id="MobiDB-lite"/>
    </source>
</evidence>
<keyword evidence="6" id="KW-0106">Calcium</keyword>
<evidence type="ECO:0000256" key="2">
    <source>
        <dbReference type="ARBA" id="ARBA00022487"/>
    </source>
</evidence>
<evidence type="ECO:0000256" key="1">
    <source>
        <dbReference type="ARBA" id="ARBA00006249"/>
    </source>
</evidence>
<dbReference type="SUPFAM" id="SSF53474">
    <property type="entry name" value="alpha/beta-Hydrolases"/>
    <property type="match status" value="1"/>
</dbReference>
<dbReference type="AlphaFoldDB" id="A0A0H2LS77"/>
<comment type="caution">
    <text evidence="9">The sequence shown here is derived from an EMBL/GenBank/DDBJ whole genome shotgun (WGS) entry which is preliminary data.</text>
</comment>
<dbReference type="Proteomes" id="UP000035170">
    <property type="component" value="Unassembled WGS sequence"/>
</dbReference>
<keyword evidence="5" id="KW-0378">Hydrolase</keyword>
<evidence type="ECO:0000256" key="5">
    <source>
        <dbReference type="ARBA" id="ARBA00022801"/>
    </source>
</evidence>
<name>A0A0H2LS77_VARPD</name>
<evidence type="ECO:0000256" key="4">
    <source>
        <dbReference type="ARBA" id="ARBA00022729"/>
    </source>
</evidence>
<dbReference type="Pfam" id="PF07519">
    <property type="entry name" value="Tannase"/>
    <property type="match status" value="1"/>
</dbReference>
<reference evidence="9 10" key="1">
    <citation type="submission" date="2015-03" db="EMBL/GenBank/DDBJ databases">
        <title>Genome sequence of Variovorax paradoxus TBEA6.</title>
        <authorList>
            <person name="Poehlein A."/>
            <person name="Schuldes J."/>
            <person name="Wuebbeler J.H."/>
            <person name="Hiessl S."/>
            <person name="Steinbuechel A."/>
            <person name="Daniel R."/>
        </authorList>
    </citation>
    <scope>NUCLEOTIDE SEQUENCE [LARGE SCALE GENOMIC DNA]</scope>
    <source>
        <strain evidence="9 10">TBEA6</strain>
    </source>
</reference>
<evidence type="ECO:0000256" key="7">
    <source>
        <dbReference type="ARBA" id="ARBA00023157"/>
    </source>
</evidence>
<proteinExistence type="inferred from homology"/>
<keyword evidence="7" id="KW-1015">Disulfide bond</keyword>
<comment type="similarity">
    <text evidence="1">Belongs to the tannase family.</text>
</comment>
<evidence type="ECO:0000313" key="9">
    <source>
        <dbReference type="EMBL" id="KLN53148.1"/>
    </source>
</evidence>
<keyword evidence="3" id="KW-0479">Metal-binding</keyword>
<dbReference type="InterPro" id="IPR011118">
    <property type="entry name" value="Tannase/feruloyl_esterase"/>
</dbReference>
<feature type="compositionally biased region" description="Pro residues" evidence="8">
    <location>
        <begin position="57"/>
        <end position="70"/>
    </location>
</feature>